<organism evidence="2 3">
    <name type="scientific">Sphaerisporangium krabiense</name>
    <dbReference type="NCBI Taxonomy" id="763782"/>
    <lineage>
        <taxon>Bacteria</taxon>
        <taxon>Bacillati</taxon>
        <taxon>Actinomycetota</taxon>
        <taxon>Actinomycetes</taxon>
        <taxon>Streptosporangiales</taxon>
        <taxon>Streptosporangiaceae</taxon>
        <taxon>Sphaerisporangium</taxon>
    </lineage>
</organism>
<dbReference type="AlphaFoldDB" id="A0A7W8Z6M9"/>
<evidence type="ECO:0000256" key="1">
    <source>
        <dbReference type="SAM" id="MobiDB-lite"/>
    </source>
</evidence>
<dbReference type="Proteomes" id="UP000588112">
    <property type="component" value="Unassembled WGS sequence"/>
</dbReference>
<feature type="compositionally biased region" description="Basic and acidic residues" evidence="1">
    <location>
        <begin position="280"/>
        <end position="315"/>
    </location>
</feature>
<keyword evidence="3" id="KW-1185">Reference proteome</keyword>
<gene>
    <name evidence="2" type="ORF">BJ981_003777</name>
</gene>
<dbReference type="RefSeq" id="WP_184612644.1">
    <property type="nucleotide sequence ID" value="NZ_BOOS01000015.1"/>
</dbReference>
<evidence type="ECO:0000313" key="3">
    <source>
        <dbReference type="Proteomes" id="UP000588112"/>
    </source>
</evidence>
<comment type="caution">
    <text evidence="2">The sequence shown here is derived from an EMBL/GenBank/DDBJ whole genome shotgun (WGS) entry which is preliminary data.</text>
</comment>
<reference evidence="2 3" key="1">
    <citation type="submission" date="2020-08" db="EMBL/GenBank/DDBJ databases">
        <title>Sequencing the genomes of 1000 actinobacteria strains.</title>
        <authorList>
            <person name="Klenk H.-P."/>
        </authorList>
    </citation>
    <scope>NUCLEOTIDE SEQUENCE [LARGE SCALE GENOMIC DNA]</scope>
    <source>
        <strain evidence="2 3">DSM 45790</strain>
    </source>
</reference>
<sequence>MDLSAAADELYGGAPEEFVERRRRLAAEAKRSGDAVLARRIGGLRRPTVSAWAVNRLARTAPGELGRLLGLGDELRSAWTSGGQVGDLDRRRGELVARLLRTARRSADEAGRPLREPALREVEDTLHAATMDPAVADQVRAGHLSQPQTYAGFAPADPLPEAKRHAPEEPPKPEREAEKRRKPEREAEKRRKSEREAEKARRKRERADAERREREQAEEERRRRRADLVAAAEREARDAERTAAEWESETRDARRVHETATTEVNRLHDELTAAQARQEAAARRLTTAEREHTRAARHAADARHRADSLHEDAPR</sequence>
<feature type="compositionally biased region" description="Basic and acidic residues" evidence="1">
    <location>
        <begin position="160"/>
        <end position="221"/>
    </location>
</feature>
<dbReference type="EMBL" id="JACHBR010000001">
    <property type="protein sequence ID" value="MBB5628078.1"/>
    <property type="molecule type" value="Genomic_DNA"/>
</dbReference>
<protein>
    <submittedName>
        <fullName evidence="2">Uncharacterized protein</fullName>
    </submittedName>
</protein>
<feature type="compositionally biased region" description="Basic and acidic residues" evidence="1">
    <location>
        <begin position="232"/>
        <end position="271"/>
    </location>
</feature>
<feature type="region of interest" description="Disordered" evidence="1">
    <location>
        <begin position="149"/>
        <end position="315"/>
    </location>
</feature>
<accession>A0A7W8Z6M9</accession>
<proteinExistence type="predicted"/>
<evidence type="ECO:0000313" key="2">
    <source>
        <dbReference type="EMBL" id="MBB5628078.1"/>
    </source>
</evidence>
<name>A0A7W8Z6M9_9ACTN</name>